<reference evidence="1 2" key="1">
    <citation type="submission" date="2022-11" db="EMBL/GenBank/DDBJ databases">
        <title>Minimal conservation of predation-associated metabolite biosynthetic gene clusters underscores biosynthetic potential of Myxococcota including descriptions for ten novel species: Archangium lansinium sp. nov., Myxococcus landrumus sp. nov., Nannocystis bai.</title>
        <authorList>
            <person name="Ahearne A."/>
            <person name="Stevens C."/>
            <person name="Dowd S."/>
        </authorList>
    </citation>
    <scope>NUCLEOTIDE SEQUENCE [LARGE SCALE GENOMIC DNA]</scope>
    <source>
        <strain evidence="1 2">BB15-2</strain>
    </source>
</reference>
<comment type="caution">
    <text evidence="1">The sequence shown here is derived from an EMBL/GenBank/DDBJ whole genome shotgun (WGS) entry which is preliminary data.</text>
</comment>
<proteinExistence type="predicted"/>
<evidence type="ECO:0008006" key="3">
    <source>
        <dbReference type="Google" id="ProtNLM"/>
    </source>
</evidence>
<dbReference type="RefSeq" id="WP_272085078.1">
    <property type="nucleotide sequence ID" value="NZ_JAQNDL010000001.1"/>
</dbReference>
<dbReference type="EMBL" id="JAQNDL010000001">
    <property type="protein sequence ID" value="MDC0716586.1"/>
    <property type="molecule type" value="Genomic_DNA"/>
</dbReference>
<evidence type="ECO:0000313" key="1">
    <source>
        <dbReference type="EMBL" id="MDC0716586.1"/>
    </source>
</evidence>
<accession>A0ABT5DSQ6</accession>
<organism evidence="1 2">
    <name type="scientific">Nannocystis bainbridge</name>
    <dbReference type="NCBI Taxonomy" id="2995303"/>
    <lineage>
        <taxon>Bacteria</taxon>
        <taxon>Pseudomonadati</taxon>
        <taxon>Myxococcota</taxon>
        <taxon>Polyangia</taxon>
        <taxon>Nannocystales</taxon>
        <taxon>Nannocystaceae</taxon>
        <taxon>Nannocystis</taxon>
    </lineage>
</organism>
<gene>
    <name evidence="1" type="ORF">POL25_06770</name>
</gene>
<dbReference type="Proteomes" id="UP001221686">
    <property type="component" value="Unassembled WGS sequence"/>
</dbReference>
<evidence type="ECO:0000313" key="2">
    <source>
        <dbReference type="Proteomes" id="UP001221686"/>
    </source>
</evidence>
<keyword evidence="2" id="KW-1185">Reference proteome</keyword>
<sequence length="140" mass="15135">MASSSSGTMRLTREGDIVHLQICGPLDLGRATQMLELVGQVQRETGRAYLLADLTQLEGIPADARRAIGEWSKTNIATAAALYGANFAARTLTSLLYQAVRIVGNKQFELEFARDEAAGRRWLDAHRASHGGEGPRGEPA</sequence>
<name>A0ABT5DSQ6_9BACT</name>
<protein>
    <recommendedName>
        <fullName evidence="3">STAS/SEC14 domain-containing protein</fullName>
    </recommendedName>
</protein>